<sequence>MADTLGPAASWKSLHDRFYSKEEVYEMMWDSESINLANYIVAAAPYGGPIALYRDKTKLQEASRGRGDLISVYTSAGRLMAQIDPRATSTTSSQVVTMGWTASAHLVVVHEDGVVNVYDVHGSFVATFTAAPDAMAEGVFDAKVWAGGLVVLTTSFQMYAVEFRDETFAAIRPKKLADPELTEAPWSWAVIPPEQALSRSVEVLLATKRTVYAVDASLAQDQVVSEGPYVRMALSPSGKFVALYNAAGTLYVHTVDFDKNLSELDTKKGDLPPDQLVWCGTDSVIMYWNKVLFMVGPFSDYVNYYEDSAAAVITETDGVRIITSERCQLLRRVPNSVQSIFALGGTEPPALLYDALEHYQNNSPKAYDSISLVRDSLVDAVEACIDAAGHMFEPRLQRKLLQAASFGKCFLEMYDPTKFVEMARNLRVLNAVRFYEVGMPLTYAQYLELTPQVLINRLVNRHHHLLAYRICEFLELPTDRVLVHWACAKIVRGMGTDHELCQAIVEKLAPVKGISYVEIAETAFRRGHTELATSLLEYEPRPAQQVPLLMTMRENELALTKAIYSGDTDLVYLVLLELKQNSSMESLFRVVAGKPLAADLLATYCKSQDLEMLKDFHYQADEGHESANIMVREAYAAPTASERDRLLRQAITFYAESRESVFEANATKEQLNLLAFQTDMQRQNPGHTFVNLSLSSTIYELVVIGLVKDADKLRKHFKVPDKRYSWLMVRGLAAASNWTELEKFASKSKKSPIGFEPFAQVCIDGHVPREAAKYIPRIPSHDTKAKLWAEIGDFASAADEAFQAENVDMLIELERRASPDVASRIRTHLAKFR</sequence>
<gene>
    <name evidence="5" type="ORF">AMSG_07495</name>
</gene>
<dbReference type="SUPFAM" id="SSF101908">
    <property type="entry name" value="Putative isomerase YbhE"/>
    <property type="match status" value="1"/>
</dbReference>
<dbReference type="GO" id="GO:0006886">
    <property type="term" value="P:intracellular protein transport"/>
    <property type="evidence" value="ECO:0007669"/>
    <property type="project" value="InterPro"/>
</dbReference>
<dbReference type="OrthoDB" id="1792at2759"/>
<keyword evidence="6" id="KW-1185">Reference proteome</keyword>
<reference evidence="5 6" key="1">
    <citation type="submission" date="2010-05" db="EMBL/GenBank/DDBJ databases">
        <title>The Genome Sequence of Thecamonas trahens ATCC 50062.</title>
        <authorList>
            <consortium name="The Broad Institute Genome Sequencing Platform"/>
            <person name="Russ C."/>
            <person name="Cuomo C."/>
            <person name="Shea T."/>
            <person name="Young S.K."/>
            <person name="Zeng Q."/>
            <person name="Koehrsen M."/>
            <person name="Haas B."/>
            <person name="Borodovsky M."/>
            <person name="Guigo R."/>
            <person name="Alvarado L."/>
            <person name="Berlin A."/>
            <person name="Bochicchio J."/>
            <person name="Borenstein D."/>
            <person name="Chapman S."/>
            <person name="Chen Z."/>
            <person name="Freedman E."/>
            <person name="Gellesch M."/>
            <person name="Goldberg J."/>
            <person name="Griggs A."/>
            <person name="Gujja S."/>
            <person name="Heilman E."/>
            <person name="Heiman D."/>
            <person name="Hepburn T."/>
            <person name="Howarth C."/>
            <person name="Jen D."/>
            <person name="Larson L."/>
            <person name="Mehta T."/>
            <person name="Park D."/>
            <person name="Pearson M."/>
            <person name="Roberts A."/>
            <person name="Saif S."/>
            <person name="Shenoy N."/>
            <person name="Sisk P."/>
            <person name="Stolte C."/>
            <person name="Sykes S."/>
            <person name="Thomson T."/>
            <person name="Walk T."/>
            <person name="White J."/>
            <person name="Yandava C."/>
            <person name="Burger G."/>
            <person name="Gray M.W."/>
            <person name="Holland P.W.H."/>
            <person name="King N."/>
            <person name="Lang F.B.F."/>
            <person name="Roger A.J."/>
            <person name="Ruiz-Trillo I."/>
            <person name="Lander E."/>
            <person name="Nusbaum C."/>
        </authorList>
    </citation>
    <scope>NUCLEOTIDE SEQUENCE [LARGE SCALE GENOMIC DNA]</scope>
    <source>
        <strain evidence="5 6">ATCC 50062</strain>
    </source>
</reference>
<dbReference type="GeneID" id="25566401"/>
<evidence type="ECO:0000259" key="4">
    <source>
        <dbReference type="Pfam" id="PF04841"/>
    </source>
</evidence>
<dbReference type="Gene3D" id="1.10.150.780">
    <property type="entry name" value="Vps16, C-terminal region"/>
    <property type="match status" value="1"/>
</dbReference>
<proteinExistence type="inferred from homology"/>
<evidence type="ECO:0000256" key="2">
    <source>
        <dbReference type="PIRNR" id="PIRNR007949"/>
    </source>
</evidence>
<dbReference type="EMBL" id="GL349468">
    <property type="protein sequence ID" value="KNC51588.1"/>
    <property type="molecule type" value="Genomic_DNA"/>
</dbReference>
<dbReference type="RefSeq" id="XP_013755987.1">
    <property type="nucleotide sequence ID" value="XM_013900533.1"/>
</dbReference>
<dbReference type="GO" id="GO:0016197">
    <property type="term" value="P:endosomal transport"/>
    <property type="evidence" value="ECO:0007669"/>
    <property type="project" value="TreeGrafter"/>
</dbReference>
<dbReference type="GO" id="GO:0005765">
    <property type="term" value="C:lysosomal membrane"/>
    <property type="evidence" value="ECO:0007669"/>
    <property type="project" value="TreeGrafter"/>
</dbReference>
<protein>
    <submittedName>
        <fullName evidence="5">Vacuolar protein sorting-associated protein</fullName>
    </submittedName>
</protein>
<dbReference type="Proteomes" id="UP000054408">
    <property type="component" value="Unassembled WGS sequence"/>
</dbReference>
<dbReference type="PANTHER" id="PTHR12811:SF0">
    <property type="entry name" value="VACUOLAR PROTEIN SORTING-ASSOCIATED PROTEIN 16 HOMOLOG"/>
    <property type="match status" value="1"/>
</dbReference>
<dbReference type="GO" id="GO:0042144">
    <property type="term" value="P:vacuole fusion, non-autophagic"/>
    <property type="evidence" value="ECO:0007669"/>
    <property type="project" value="TreeGrafter"/>
</dbReference>
<dbReference type="InterPro" id="IPR038132">
    <property type="entry name" value="Vps16_C_sf"/>
</dbReference>
<dbReference type="InterPro" id="IPR006925">
    <property type="entry name" value="Vps16_C"/>
</dbReference>
<comment type="similarity">
    <text evidence="1 2">Belongs to the VPS16 family.</text>
</comment>
<evidence type="ECO:0000313" key="6">
    <source>
        <dbReference type="Proteomes" id="UP000054408"/>
    </source>
</evidence>
<evidence type="ECO:0000313" key="5">
    <source>
        <dbReference type="EMBL" id="KNC51588.1"/>
    </source>
</evidence>
<dbReference type="Pfam" id="PF04840">
    <property type="entry name" value="Vps16_C"/>
    <property type="match status" value="1"/>
</dbReference>
<organism evidence="5 6">
    <name type="scientific">Thecamonas trahens ATCC 50062</name>
    <dbReference type="NCBI Taxonomy" id="461836"/>
    <lineage>
        <taxon>Eukaryota</taxon>
        <taxon>Apusozoa</taxon>
        <taxon>Apusomonadida</taxon>
        <taxon>Apusomonadidae</taxon>
        <taxon>Thecamonas</taxon>
    </lineage>
</organism>
<dbReference type="Pfam" id="PF04841">
    <property type="entry name" value="Vps16_N"/>
    <property type="match status" value="1"/>
</dbReference>
<dbReference type="PIRSF" id="PIRSF007949">
    <property type="entry name" value="VPS16"/>
    <property type="match status" value="1"/>
</dbReference>
<dbReference type="GO" id="GO:0005768">
    <property type="term" value="C:endosome"/>
    <property type="evidence" value="ECO:0007669"/>
    <property type="project" value="TreeGrafter"/>
</dbReference>
<dbReference type="AlphaFoldDB" id="A0A0L0DJV6"/>
<accession>A0A0L0DJV6</accession>
<name>A0A0L0DJV6_THETB</name>
<feature type="domain" description="Vps16 C-terminal" evidence="3">
    <location>
        <begin position="514"/>
        <end position="822"/>
    </location>
</feature>
<dbReference type="InterPro" id="IPR006926">
    <property type="entry name" value="Vps16_N"/>
</dbReference>
<dbReference type="eggNOG" id="KOG2280">
    <property type="taxonomic scope" value="Eukaryota"/>
</dbReference>
<dbReference type="InterPro" id="IPR016534">
    <property type="entry name" value="VPS16"/>
</dbReference>
<dbReference type="PANTHER" id="PTHR12811">
    <property type="entry name" value="VACUOLAR PROTEIN SORTING VPS16"/>
    <property type="match status" value="1"/>
</dbReference>
<feature type="domain" description="Vps16 N-terminal" evidence="4">
    <location>
        <begin position="7"/>
        <end position="420"/>
    </location>
</feature>
<dbReference type="STRING" id="461836.A0A0L0DJV6"/>
<dbReference type="GO" id="GO:0003779">
    <property type="term" value="F:actin binding"/>
    <property type="evidence" value="ECO:0007669"/>
    <property type="project" value="TreeGrafter"/>
</dbReference>
<evidence type="ECO:0000256" key="1">
    <source>
        <dbReference type="ARBA" id="ARBA00009250"/>
    </source>
</evidence>
<dbReference type="GO" id="GO:0030897">
    <property type="term" value="C:HOPS complex"/>
    <property type="evidence" value="ECO:0007669"/>
    <property type="project" value="TreeGrafter"/>
</dbReference>
<evidence type="ECO:0000259" key="3">
    <source>
        <dbReference type="Pfam" id="PF04840"/>
    </source>
</evidence>
<dbReference type="OMA" id="RIPACLC"/>